<reference evidence="11 12" key="1">
    <citation type="journal article" date="2020" name="G3 (Bethesda)">
        <title>Improved Reference Genome for Cyclotella cryptica CCMP332, a Model for Cell Wall Morphogenesis, Salinity Adaptation, and Lipid Production in Diatoms (Bacillariophyta).</title>
        <authorList>
            <person name="Roberts W.R."/>
            <person name="Downey K.M."/>
            <person name="Ruck E.C."/>
            <person name="Traller J.C."/>
            <person name="Alverson A.J."/>
        </authorList>
    </citation>
    <scope>NUCLEOTIDE SEQUENCE [LARGE SCALE GENOMIC DNA]</scope>
    <source>
        <strain evidence="11 12">CCMP332</strain>
    </source>
</reference>
<dbReference type="CDD" id="cd01729">
    <property type="entry name" value="LSm7"/>
    <property type="match status" value="1"/>
</dbReference>
<feature type="domain" description="Sm" evidence="10">
    <location>
        <begin position="25"/>
        <end position="105"/>
    </location>
</feature>
<evidence type="ECO:0000313" key="12">
    <source>
        <dbReference type="Proteomes" id="UP001516023"/>
    </source>
</evidence>
<sequence>MSSETKKTSNSGGAGRGGGGHGKKESILELAKFVDSQVRVKCLGGRELRGALRGYDELVNLVLDDCEEFIRDKDDPEKITNQTRKLGLVVIRGTQVSLVSPEEGTEEIANPFLGGGEEEEEEEGS</sequence>
<dbReference type="InterPro" id="IPR044641">
    <property type="entry name" value="Lsm7/SmG-like"/>
</dbReference>
<dbReference type="InterPro" id="IPR017132">
    <property type="entry name" value="Lsm7"/>
</dbReference>
<evidence type="ECO:0000259" key="10">
    <source>
        <dbReference type="PROSITE" id="PS52002"/>
    </source>
</evidence>
<keyword evidence="3" id="KW-0507">mRNA processing</keyword>
<dbReference type="GO" id="GO:0005681">
    <property type="term" value="C:spliceosomal complex"/>
    <property type="evidence" value="ECO:0007669"/>
    <property type="project" value="UniProtKB-KW"/>
</dbReference>
<dbReference type="PANTHER" id="PTHR10553:SF5">
    <property type="entry name" value="U6 SNRNA-ASSOCIATED SM-LIKE PROTEIN LSM7"/>
    <property type="match status" value="1"/>
</dbReference>
<keyword evidence="4" id="KW-0747">Spliceosome</keyword>
<keyword evidence="12" id="KW-1185">Reference proteome</keyword>
<dbReference type="Pfam" id="PF01423">
    <property type="entry name" value="LSM"/>
    <property type="match status" value="1"/>
</dbReference>
<name>A0ABD3NY20_9STRA</name>
<dbReference type="InterPro" id="IPR001163">
    <property type="entry name" value="Sm_dom_euk/arc"/>
</dbReference>
<dbReference type="SMART" id="SM00651">
    <property type="entry name" value="Sm"/>
    <property type="match status" value="1"/>
</dbReference>
<keyword evidence="7" id="KW-0539">Nucleus</keyword>
<keyword evidence="6" id="KW-0508">mRNA splicing</keyword>
<dbReference type="PANTHER" id="PTHR10553">
    <property type="entry name" value="SMALL NUCLEAR RIBONUCLEOPROTEIN"/>
    <property type="match status" value="1"/>
</dbReference>
<dbReference type="InterPro" id="IPR047575">
    <property type="entry name" value="Sm"/>
</dbReference>
<dbReference type="Proteomes" id="UP001516023">
    <property type="component" value="Unassembled WGS sequence"/>
</dbReference>
<evidence type="ECO:0000256" key="5">
    <source>
        <dbReference type="ARBA" id="ARBA00022884"/>
    </source>
</evidence>
<keyword evidence="8" id="KW-0687">Ribonucleoprotein</keyword>
<evidence type="ECO:0000256" key="8">
    <source>
        <dbReference type="ARBA" id="ARBA00023274"/>
    </source>
</evidence>
<gene>
    <name evidence="11" type="ORF">HJC23_000127</name>
</gene>
<proteinExistence type="inferred from homology"/>
<evidence type="ECO:0000256" key="4">
    <source>
        <dbReference type="ARBA" id="ARBA00022728"/>
    </source>
</evidence>
<comment type="subcellular location">
    <subcellularLocation>
        <location evidence="1">Nucleus</location>
    </subcellularLocation>
</comment>
<feature type="compositionally biased region" description="Acidic residues" evidence="9">
    <location>
        <begin position="116"/>
        <end position="125"/>
    </location>
</feature>
<accession>A0ABD3NY20</accession>
<feature type="region of interest" description="Disordered" evidence="9">
    <location>
        <begin position="1"/>
        <end position="23"/>
    </location>
</feature>
<dbReference type="EMBL" id="JABMIG020000342">
    <property type="protein sequence ID" value="KAL3780657.1"/>
    <property type="molecule type" value="Genomic_DNA"/>
</dbReference>
<dbReference type="GO" id="GO:0008380">
    <property type="term" value="P:RNA splicing"/>
    <property type="evidence" value="ECO:0007669"/>
    <property type="project" value="UniProtKB-KW"/>
</dbReference>
<keyword evidence="5" id="KW-0694">RNA-binding</keyword>
<dbReference type="InterPro" id="IPR010920">
    <property type="entry name" value="LSM_dom_sf"/>
</dbReference>
<dbReference type="PROSITE" id="PS52002">
    <property type="entry name" value="SM"/>
    <property type="match status" value="1"/>
</dbReference>
<organism evidence="11 12">
    <name type="scientific">Cyclotella cryptica</name>
    <dbReference type="NCBI Taxonomy" id="29204"/>
    <lineage>
        <taxon>Eukaryota</taxon>
        <taxon>Sar</taxon>
        <taxon>Stramenopiles</taxon>
        <taxon>Ochrophyta</taxon>
        <taxon>Bacillariophyta</taxon>
        <taxon>Coscinodiscophyceae</taxon>
        <taxon>Thalassiosirophycidae</taxon>
        <taxon>Stephanodiscales</taxon>
        <taxon>Stephanodiscaceae</taxon>
        <taxon>Cyclotella</taxon>
    </lineage>
</organism>
<protein>
    <recommendedName>
        <fullName evidence="10">Sm domain-containing protein</fullName>
    </recommendedName>
</protein>
<dbReference type="AlphaFoldDB" id="A0ABD3NY20"/>
<evidence type="ECO:0000256" key="7">
    <source>
        <dbReference type="ARBA" id="ARBA00023242"/>
    </source>
</evidence>
<dbReference type="Gene3D" id="2.30.30.100">
    <property type="match status" value="1"/>
</dbReference>
<comment type="caution">
    <text evidence="11">The sequence shown here is derived from an EMBL/GenBank/DDBJ whole genome shotgun (WGS) entry which is preliminary data.</text>
</comment>
<evidence type="ECO:0000256" key="9">
    <source>
        <dbReference type="SAM" id="MobiDB-lite"/>
    </source>
</evidence>
<feature type="region of interest" description="Disordered" evidence="9">
    <location>
        <begin position="100"/>
        <end position="125"/>
    </location>
</feature>
<evidence type="ECO:0000313" key="11">
    <source>
        <dbReference type="EMBL" id="KAL3780657.1"/>
    </source>
</evidence>
<dbReference type="SUPFAM" id="SSF50182">
    <property type="entry name" value="Sm-like ribonucleoproteins"/>
    <property type="match status" value="1"/>
</dbReference>
<dbReference type="PIRSF" id="PIRSF037188">
    <property type="entry name" value="U6_snRNA_Lsm7"/>
    <property type="match status" value="1"/>
</dbReference>
<comment type="similarity">
    <text evidence="2">Belongs to the snRNP Sm proteins family.</text>
</comment>
<dbReference type="GO" id="GO:0003723">
    <property type="term" value="F:RNA binding"/>
    <property type="evidence" value="ECO:0007669"/>
    <property type="project" value="UniProtKB-KW"/>
</dbReference>
<evidence type="ECO:0000256" key="3">
    <source>
        <dbReference type="ARBA" id="ARBA00022664"/>
    </source>
</evidence>
<evidence type="ECO:0000256" key="2">
    <source>
        <dbReference type="ARBA" id="ARBA00006850"/>
    </source>
</evidence>
<evidence type="ECO:0000256" key="1">
    <source>
        <dbReference type="ARBA" id="ARBA00004123"/>
    </source>
</evidence>
<evidence type="ECO:0000256" key="6">
    <source>
        <dbReference type="ARBA" id="ARBA00023187"/>
    </source>
</evidence>
<dbReference type="GO" id="GO:0006397">
    <property type="term" value="P:mRNA processing"/>
    <property type="evidence" value="ECO:0007669"/>
    <property type="project" value="UniProtKB-KW"/>
</dbReference>